<evidence type="ECO:0000256" key="2">
    <source>
        <dbReference type="SAM" id="SignalP"/>
    </source>
</evidence>
<organism evidence="3 4">
    <name type="scientific">Candidatus Tanganyikabacteria bacterium</name>
    <dbReference type="NCBI Taxonomy" id="2961651"/>
    <lineage>
        <taxon>Bacteria</taxon>
        <taxon>Bacillati</taxon>
        <taxon>Candidatus Sericytochromatia</taxon>
        <taxon>Candidatus Tanganyikabacteria</taxon>
    </lineage>
</organism>
<feature type="compositionally biased region" description="Basic and acidic residues" evidence="1">
    <location>
        <begin position="46"/>
        <end position="58"/>
    </location>
</feature>
<feature type="signal peptide" evidence="2">
    <location>
        <begin position="1"/>
        <end position="33"/>
    </location>
</feature>
<sequence length="72" mass="7160">MRRPVKARPASANAPISRTLAVMAALAVAPSVATTGTSPSAARAVKSVERPVAAEKVPDAPLAGQDGTGGWP</sequence>
<evidence type="ECO:0000313" key="4">
    <source>
        <dbReference type="Proteomes" id="UP000703893"/>
    </source>
</evidence>
<evidence type="ECO:0000256" key="1">
    <source>
        <dbReference type="SAM" id="MobiDB-lite"/>
    </source>
</evidence>
<dbReference type="Proteomes" id="UP000703893">
    <property type="component" value="Unassembled WGS sequence"/>
</dbReference>
<evidence type="ECO:0000313" key="3">
    <source>
        <dbReference type="EMBL" id="MBM3275670.1"/>
    </source>
</evidence>
<dbReference type="EMBL" id="VGJX01000671">
    <property type="protein sequence ID" value="MBM3275670.1"/>
    <property type="molecule type" value="Genomic_DNA"/>
</dbReference>
<keyword evidence="2" id="KW-0732">Signal</keyword>
<comment type="caution">
    <text evidence="3">The sequence shown here is derived from an EMBL/GenBank/DDBJ whole genome shotgun (WGS) entry which is preliminary data.</text>
</comment>
<feature type="region of interest" description="Disordered" evidence="1">
    <location>
        <begin position="33"/>
        <end position="72"/>
    </location>
</feature>
<accession>A0A937X7P4</accession>
<proteinExistence type="predicted"/>
<dbReference type="AlphaFoldDB" id="A0A937X7P4"/>
<reference evidence="3 4" key="1">
    <citation type="submission" date="2019-03" db="EMBL/GenBank/DDBJ databases">
        <title>Lake Tanganyika Metagenome-Assembled Genomes (MAGs).</title>
        <authorList>
            <person name="Tran P."/>
        </authorList>
    </citation>
    <scope>NUCLEOTIDE SEQUENCE [LARGE SCALE GENOMIC DNA]</scope>
    <source>
        <strain evidence="3">K_DeepCast_65m_m2_236</strain>
    </source>
</reference>
<protein>
    <submittedName>
        <fullName evidence="3">Uncharacterized protein</fullName>
    </submittedName>
</protein>
<name>A0A937X7P4_9BACT</name>
<gene>
    <name evidence="3" type="ORF">FJZ00_10990</name>
</gene>
<feature type="chain" id="PRO_5038011000" evidence="2">
    <location>
        <begin position="34"/>
        <end position="72"/>
    </location>
</feature>